<evidence type="ECO:0000313" key="2">
    <source>
        <dbReference type="Proteomes" id="UP000004923"/>
    </source>
</evidence>
<dbReference type="EMBL" id="AEVN01000003">
    <property type="protein sequence ID" value="EFY05963.1"/>
    <property type="molecule type" value="Genomic_DNA"/>
</dbReference>
<keyword evidence="2" id="KW-1185">Reference proteome</keyword>
<evidence type="ECO:0000313" key="1">
    <source>
        <dbReference type="EMBL" id="EFY05963.1"/>
    </source>
</evidence>
<protein>
    <submittedName>
        <fullName evidence="1">Uncharacterized protein</fullName>
    </submittedName>
</protein>
<sequence>MLKKNLSLYHIQRIILEADESFGDDSHIIYVNNKIKDNTPLGRLMHDFSCKEPDDMYYDVLTKRAAYFKKTQEGREEMSDVMKKFAERLVHDNNIEIAKNLLADGVSIEIIANRFKLPIEEVRKLAEKRSA</sequence>
<comment type="caution">
    <text evidence="1">The sequence shown here is derived from an EMBL/GenBank/DDBJ whole genome shotgun (WGS) entry which is preliminary data.</text>
</comment>
<gene>
    <name evidence="1" type="ORF">HMPREF9443_00055</name>
</gene>
<name>E8LB47_9FIRM</name>
<dbReference type="Proteomes" id="UP000004923">
    <property type="component" value="Unassembled WGS sequence"/>
</dbReference>
<dbReference type="AlphaFoldDB" id="E8LB47"/>
<proteinExistence type="predicted"/>
<reference evidence="1 2" key="1">
    <citation type="submission" date="2011-01" db="EMBL/GenBank/DDBJ databases">
        <authorList>
            <person name="Weinstock G."/>
            <person name="Sodergren E."/>
            <person name="Clifton S."/>
            <person name="Fulton L."/>
            <person name="Fulton B."/>
            <person name="Courtney L."/>
            <person name="Fronick C."/>
            <person name="Harrison M."/>
            <person name="Strong C."/>
            <person name="Farmer C."/>
            <person name="Delahaunty K."/>
            <person name="Markovic C."/>
            <person name="Hall O."/>
            <person name="Minx P."/>
            <person name="Tomlinson C."/>
            <person name="Mitreva M."/>
            <person name="Hou S."/>
            <person name="Chen J."/>
            <person name="Wollam A."/>
            <person name="Pepin K.H."/>
            <person name="Johnson M."/>
            <person name="Bhonagiri V."/>
            <person name="Zhang X."/>
            <person name="Suruliraj S."/>
            <person name="Warren W."/>
            <person name="Chinwalla A."/>
            <person name="Mardis E.R."/>
            <person name="Wilson R.K."/>
        </authorList>
    </citation>
    <scope>NUCLEOTIDE SEQUENCE [LARGE SCALE GENOMIC DNA]</scope>
    <source>
        <strain evidence="1 2">YIT 12067</strain>
    </source>
</reference>
<accession>E8LB47</accession>
<organism evidence="1 2">
    <name type="scientific">Phascolarctobacterium succinatutens YIT 12067</name>
    <dbReference type="NCBI Taxonomy" id="626939"/>
    <lineage>
        <taxon>Bacteria</taxon>
        <taxon>Bacillati</taxon>
        <taxon>Bacillota</taxon>
        <taxon>Negativicutes</taxon>
        <taxon>Acidaminococcales</taxon>
        <taxon>Acidaminococcaceae</taxon>
        <taxon>Phascolarctobacterium</taxon>
    </lineage>
</organism>
<dbReference type="HOGENOM" id="CLU_133722_0_0_9"/>